<name>A0AAE0X2D2_9PEZI</name>
<dbReference type="AlphaFoldDB" id="A0AAE0X2D2"/>
<feature type="domain" description="Chitin-binding type-1" evidence="4">
    <location>
        <begin position="40"/>
        <end position="94"/>
    </location>
</feature>
<feature type="non-terminal residue" evidence="5">
    <location>
        <position position="1"/>
    </location>
</feature>
<dbReference type="InterPro" id="IPR036861">
    <property type="entry name" value="Endochitinase-like_sf"/>
</dbReference>
<feature type="chain" id="PRO_5041993554" description="Chitin-binding type-1 domain-containing protein" evidence="3">
    <location>
        <begin position="22"/>
        <end position="130"/>
    </location>
</feature>
<reference evidence="5" key="2">
    <citation type="submission" date="2023-06" db="EMBL/GenBank/DDBJ databases">
        <authorList>
            <consortium name="Lawrence Berkeley National Laboratory"/>
            <person name="Haridas S."/>
            <person name="Hensen N."/>
            <person name="Bonometti L."/>
            <person name="Westerberg I."/>
            <person name="Brannstrom I.O."/>
            <person name="Guillou S."/>
            <person name="Cros-Aarteil S."/>
            <person name="Calhoun S."/>
            <person name="Kuo A."/>
            <person name="Mondo S."/>
            <person name="Pangilinan J."/>
            <person name="Riley R."/>
            <person name="Labutti K."/>
            <person name="Andreopoulos B."/>
            <person name="Lipzen A."/>
            <person name="Chen C."/>
            <person name="Yanf M."/>
            <person name="Daum C."/>
            <person name="Ng V."/>
            <person name="Clum A."/>
            <person name="Steindorff A."/>
            <person name="Ohm R."/>
            <person name="Martin F."/>
            <person name="Silar P."/>
            <person name="Natvig D."/>
            <person name="Lalanne C."/>
            <person name="Gautier V."/>
            <person name="Ament-Velasquez S.L."/>
            <person name="Kruys A."/>
            <person name="Hutchinson M.I."/>
            <person name="Powell A.J."/>
            <person name="Barry K."/>
            <person name="Miller A.N."/>
            <person name="Grigoriev I.V."/>
            <person name="Debuchy R."/>
            <person name="Gladieux P."/>
            <person name="Thoren M.H."/>
            <person name="Johannesson H."/>
        </authorList>
    </citation>
    <scope>NUCLEOTIDE SEQUENCE</scope>
    <source>
        <strain evidence="5">CBS 314.62</strain>
    </source>
</reference>
<gene>
    <name evidence="5" type="ORF">B0T22DRAFT_386246</name>
</gene>
<comment type="caution">
    <text evidence="5">The sequence shown here is derived from an EMBL/GenBank/DDBJ whole genome shotgun (WGS) entry which is preliminary data.</text>
</comment>
<keyword evidence="3" id="KW-0732">Signal</keyword>
<dbReference type="Gene3D" id="3.30.60.10">
    <property type="entry name" value="Endochitinase-like"/>
    <property type="match status" value="1"/>
</dbReference>
<dbReference type="PROSITE" id="PS50941">
    <property type="entry name" value="CHIT_BIND_I_2"/>
    <property type="match status" value="1"/>
</dbReference>
<dbReference type="PROSITE" id="PS00026">
    <property type="entry name" value="CHIT_BIND_I_1"/>
    <property type="match status" value="1"/>
</dbReference>
<evidence type="ECO:0000259" key="4">
    <source>
        <dbReference type="PROSITE" id="PS50941"/>
    </source>
</evidence>
<feature type="signal peptide" evidence="3">
    <location>
        <begin position="1"/>
        <end position="21"/>
    </location>
</feature>
<proteinExistence type="predicted"/>
<dbReference type="Proteomes" id="UP001270362">
    <property type="component" value="Unassembled WGS sequence"/>
</dbReference>
<evidence type="ECO:0000313" key="6">
    <source>
        <dbReference type="Proteomes" id="UP001270362"/>
    </source>
</evidence>
<dbReference type="InterPro" id="IPR001002">
    <property type="entry name" value="Chitin-bd_1"/>
</dbReference>
<keyword evidence="2" id="KW-1015">Disulfide bond</keyword>
<keyword evidence="6" id="KW-1185">Reference proteome</keyword>
<dbReference type="SUPFAM" id="SSF57016">
    <property type="entry name" value="Plant lectins/antimicrobial peptides"/>
    <property type="match status" value="1"/>
</dbReference>
<evidence type="ECO:0000313" key="5">
    <source>
        <dbReference type="EMBL" id="KAK3682958.1"/>
    </source>
</evidence>
<reference evidence="5" key="1">
    <citation type="journal article" date="2023" name="Mol. Phylogenet. Evol.">
        <title>Genome-scale phylogeny and comparative genomics of the fungal order Sordariales.</title>
        <authorList>
            <person name="Hensen N."/>
            <person name="Bonometti L."/>
            <person name="Westerberg I."/>
            <person name="Brannstrom I.O."/>
            <person name="Guillou S."/>
            <person name="Cros-Aarteil S."/>
            <person name="Calhoun S."/>
            <person name="Haridas S."/>
            <person name="Kuo A."/>
            <person name="Mondo S."/>
            <person name="Pangilinan J."/>
            <person name="Riley R."/>
            <person name="LaButti K."/>
            <person name="Andreopoulos B."/>
            <person name="Lipzen A."/>
            <person name="Chen C."/>
            <person name="Yan M."/>
            <person name="Daum C."/>
            <person name="Ng V."/>
            <person name="Clum A."/>
            <person name="Steindorff A."/>
            <person name="Ohm R.A."/>
            <person name="Martin F."/>
            <person name="Silar P."/>
            <person name="Natvig D.O."/>
            <person name="Lalanne C."/>
            <person name="Gautier V."/>
            <person name="Ament-Velasquez S.L."/>
            <person name="Kruys A."/>
            <person name="Hutchinson M.I."/>
            <person name="Powell A.J."/>
            <person name="Barry K."/>
            <person name="Miller A.N."/>
            <person name="Grigoriev I.V."/>
            <person name="Debuchy R."/>
            <person name="Gladieux P."/>
            <person name="Hiltunen Thoren M."/>
            <person name="Johannesson H."/>
        </authorList>
    </citation>
    <scope>NUCLEOTIDE SEQUENCE</scope>
    <source>
        <strain evidence="5">CBS 314.62</strain>
    </source>
</reference>
<dbReference type="InterPro" id="IPR018371">
    <property type="entry name" value="Chitin-binding_1_CS"/>
</dbReference>
<accession>A0AAE0X2D2</accession>
<sequence>IMYHTSPYLLFPFALLHGAIALPSSEPSQLLPRQIMPSPDLTCGVRTGGTYSCPSHAPCCSMSGYCGTGDSYCLTSLGCQAKYSAPGGVASCYAPVDKVTITPDNTCGTTGAGVYGYRCPSTSFNCCSGL</sequence>
<evidence type="ECO:0000256" key="3">
    <source>
        <dbReference type="SAM" id="SignalP"/>
    </source>
</evidence>
<evidence type="ECO:0000256" key="2">
    <source>
        <dbReference type="PROSITE-ProRule" id="PRU00261"/>
    </source>
</evidence>
<dbReference type="Pfam" id="PF00187">
    <property type="entry name" value="Chitin_bind_1"/>
    <property type="match status" value="1"/>
</dbReference>
<protein>
    <recommendedName>
        <fullName evidence="4">Chitin-binding type-1 domain-containing protein</fullName>
    </recommendedName>
</protein>
<dbReference type="EMBL" id="JAULSO010000005">
    <property type="protein sequence ID" value="KAK3682958.1"/>
    <property type="molecule type" value="Genomic_DNA"/>
</dbReference>
<feature type="disulfide bond" evidence="2">
    <location>
        <begin position="59"/>
        <end position="73"/>
    </location>
</feature>
<keyword evidence="1 2" id="KW-0147">Chitin-binding</keyword>
<evidence type="ECO:0000256" key="1">
    <source>
        <dbReference type="ARBA" id="ARBA00022669"/>
    </source>
</evidence>
<dbReference type="GO" id="GO:0008061">
    <property type="term" value="F:chitin binding"/>
    <property type="evidence" value="ECO:0007669"/>
    <property type="project" value="UniProtKB-UniRule"/>
</dbReference>
<organism evidence="5 6">
    <name type="scientific">Podospora appendiculata</name>
    <dbReference type="NCBI Taxonomy" id="314037"/>
    <lineage>
        <taxon>Eukaryota</taxon>
        <taxon>Fungi</taxon>
        <taxon>Dikarya</taxon>
        <taxon>Ascomycota</taxon>
        <taxon>Pezizomycotina</taxon>
        <taxon>Sordariomycetes</taxon>
        <taxon>Sordariomycetidae</taxon>
        <taxon>Sordariales</taxon>
        <taxon>Podosporaceae</taxon>
        <taxon>Podospora</taxon>
    </lineage>
</organism>
<comment type="caution">
    <text evidence="2">Lacks conserved residue(s) required for the propagation of feature annotation.</text>
</comment>